<name>A0A7K0KFA6_9BACT</name>
<protein>
    <submittedName>
        <fullName evidence="2">DUF4252 domain-containing protein</fullName>
    </submittedName>
</protein>
<dbReference type="EMBL" id="VUNG01000009">
    <property type="protein sequence ID" value="MST84100.1"/>
    <property type="molecule type" value="Genomic_DNA"/>
</dbReference>
<evidence type="ECO:0000313" key="3">
    <source>
        <dbReference type="Proteomes" id="UP000438914"/>
    </source>
</evidence>
<comment type="caution">
    <text evidence="2">The sequence shown here is derived from an EMBL/GenBank/DDBJ whole genome shotgun (WGS) entry which is preliminary data.</text>
</comment>
<dbReference type="Pfam" id="PF14060">
    <property type="entry name" value="DUF4252"/>
    <property type="match status" value="1"/>
</dbReference>
<keyword evidence="1" id="KW-0732">Signal</keyword>
<keyword evidence="3" id="KW-1185">Reference proteome</keyword>
<organism evidence="2 3">
    <name type="scientific">Hallella mizrahii</name>
    <dbReference type="NCBI Taxonomy" id="2606637"/>
    <lineage>
        <taxon>Bacteria</taxon>
        <taxon>Pseudomonadati</taxon>
        <taxon>Bacteroidota</taxon>
        <taxon>Bacteroidia</taxon>
        <taxon>Bacteroidales</taxon>
        <taxon>Prevotellaceae</taxon>
        <taxon>Hallella</taxon>
    </lineage>
</organism>
<evidence type="ECO:0000313" key="2">
    <source>
        <dbReference type="EMBL" id="MST84100.1"/>
    </source>
</evidence>
<dbReference type="Proteomes" id="UP000438914">
    <property type="component" value="Unassembled WGS sequence"/>
</dbReference>
<dbReference type="AlphaFoldDB" id="A0A7K0KFA6"/>
<sequence>MMMKKMLLMLLVAFATQFACAQQAQKVFDAFRSEKKAEYTSVPGVLMALAGDKVKDDNVAAVLKEVKSARVLRLGNCKKRTRKKFAQQVAALSKEGYEEYARTKQGDSDLLVMIKKDDELISEIITCVYSESNCVGVLVKGNINPEDLGAIVDMMGD</sequence>
<dbReference type="InterPro" id="IPR025348">
    <property type="entry name" value="DUF4252"/>
</dbReference>
<proteinExistence type="predicted"/>
<feature type="chain" id="PRO_5029457108" evidence="1">
    <location>
        <begin position="22"/>
        <end position="157"/>
    </location>
</feature>
<accession>A0A7K0KFA6</accession>
<gene>
    <name evidence="2" type="ORF">FYJ73_05370</name>
</gene>
<evidence type="ECO:0000256" key="1">
    <source>
        <dbReference type="SAM" id="SignalP"/>
    </source>
</evidence>
<reference evidence="2 3" key="1">
    <citation type="submission" date="2019-08" db="EMBL/GenBank/DDBJ databases">
        <title>In-depth cultivation of the pig gut microbiome towards novel bacterial diversity and tailored functional studies.</title>
        <authorList>
            <person name="Wylensek D."/>
            <person name="Hitch T.C.A."/>
            <person name="Clavel T."/>
        </authorList>
    </citation>
    <scope>NUCLEOTIDE SEQUENCE [LARGE SCALE GENOMIC DNA]</scope>
    <source>
        <strain evidence="2 3">LKV-178-WT-2A</strain>
    </source>
</reference>
<feature type="signal peptide" evidence="1">
    <location>
        <begin position="1"/>
        <end position="21"/>
    </location>
</feature>